<gene>
    <name evidence="1" type="ORF">PIB30_041228</name>
</gene>
<proteinExistence type="predicted"/>
<dbReference type="Proteomes" id="UP001341840">
    <property type="component" value="Unassembled WGS sequence"/>
</dbReference>
<name>A0ABU6SFQ1_9FABA</name>
<dbReference type="EMBL" id="JASCZI010060642">
    <property type="protein sequence ID" value="MED6134899.1"/>
    <property type="molecule type" value="Genomic_DNA"/>
</dbReference>
<sequence>MKQLYAMAVIVQYTVPTRLQPNTRASLCITLTSKTPPLFVISAKRDVHIYFAKKTERYYAANVTFQSMEPMNSLRSITVSTSSISEYLIETLPGYCMEDLLDASFPPNGFCKEYEQQSLFQDRNNVHHHVNMCSFPLEAWSPSSTPT</sequence>
<evidence type="ECO:0000313" key="2">
    <source>
        <dbReference type="Proteomes" id="UP001341840"/>
    </source>
</evidence>
<evidence type="ECO:0000313" key="1">
    <source>
        <dbReference type="EMBL" id="MED6134899.1"/>
    </source>
</evidence>
<accession>A0ABU6SFQ1</accession>
<organism evidence="1 2">
    <name type="scientific">Stylosanthes scabra</name>
    <dbReference type="NCBI Taxonomy" id="79078"/>
    <lineage>
        <taxon>Eukaryota</taxon>
        <taxon>Viridiplantae</taxon>
        <taxon>Streptophyta</taxon>
        <taxon>Embryophyta</taxon>
        <taxon>Tracheophyta</taxon>
        <taxon>Spermatophyta</taxon>
        <taxon>Magnoliopsida</taxon>
        <taxon>eudicotyledons</taxon>
        <taxon>Gunneridae</taxon>
        <taxon>Pentapetalae</taxon>
        <taxon>rosids</taxon>
        <taxon>fabids</taxon>
        <taxon>Fabales</taxon>
        <taxon>Fabaceae</taxon>
        <taxon>Papilionoideae</taxon>
        <taxon>50 kb inversion clade</taxon>
        <taxon>dalbergioids sensu lato</taxon>
        <taxon>Dalbergieae</taxon>
        <taxon>Pterocarpus clade</taxon>
        <taxon>Stylosanthes</taxon>
    </lineage>
</organism>
<keyword evidence="2" id="KW-1185">Reference proteome</keyword>
<protein>
    <submittedName>
        <fullName evidence="1">Uncharacterized protein</fullName>
    </submittedName>
</protein>
<reference evidence="1 2" key="1">
    <citation type="journal article" date="2023" name="Plants (Basel)">
        <title>Bridging the Gap: Combining Genomics and Transcriptomics Approaches to Understand Stylosanthes scabra, an Orphan Legume from the Brazilian Caatinga.</title>
        <authorList>
            <person name="Ferreira-Neto J.R.C."/>
            <person name="da Silva M.D."/>
            <person name="Binneck E."/>
            <person name="de Melo N.F."/>
            <person name="da Silva R.H."/>
            <person name="de Melo A.L.T.M."/>
            <person name="Pandolfi V."/>
            <person name="Bustamante F.O."/>
            <person name="Brasileiro-Vidal A.C."/>
            <person name="Benko-Iseppon A.M."/>
        </authorList>
    </citation>
    <scope>NUCLEOTIDE SEQUENCE [LARGE SCALE GENOMIC DNA]</scope>
    <source>
        <tissue evidence="1">Leaves</tissue>
    </source>
</reference>
<comment type="caution">
    <text evidence="1">The sequence shown here is derived from an EMBL/GenBank/DDBJ whole genome shotgun (WGS) entry which is preliminary data.</text>
</comment>